<keyword evidence="2" id="KW-1185">Reference proteome</keyword>
<proteinExistence type="predicted"/>
<dbReference type="Gene3D" id="3.30.559.10">
    <property type="entry name" value="Chloramphenicol acetyltransferase-like domain"/>
    <property type="match status" value="1"/>
</dbReference>
<accession>A0A0D0BC98</accession>
<evidence type="ECO:0000313" key="2">
    <source>
        <dbReference type="Proteomes" id="UP000054485"/>
    </source>
</evidence>
<dbReference type="Gene3D" id="3.30.559.30">
    <property type="entry name" value="Nonribosomal peptide synthetase, condensation domain"/>
    <property type="match status" value="1"/>
</dbReference>
<evidence type="ECO:0000313" key="1">
    <source>
        <dbReference type="EMBL" id="KIK47409.1"/>
    </source>
</evidence>
<dbReference type="AlphaFoldDB" id="A0A0D0BC98"/>
<dbReference type="InParanoid" id="A0A0D0BC98"/>
<protein>
    <recommendedName>
        <fullName evidence="3">Alcohol acetyltransferase</fullName>
    </recommendedName>
</protein>
<dbReference type="OrthoDB" id="2548233at2759"/>
<gene>
    <name evidence="1" type="ORF">CY34DRAFT_799359</name>
</gene>
<organism evidence="1 2">
    <name type="scientific">Suillus luteus UH-Slu-Lm8-n1</name>
    <dbReference type="NCBI Taxonomy" id="930992"/>
    <lineage>
        <taxon>Eukaryota</taxon>
        <taxon>Fungi</taxon>
        <taxon>Dikarya</taxon>
        <taxon>Basidiomycota</taxon>
        <taxon>Agaricomycotina</taxon>
        <taxon>Agaricomycetes</taxon>
        <taxon>Agaricomycetidae</taxon>
        <taxon>Boletales</taxon>
        <taxon>Suillineae</taxon>
        <taxon>Suillaceae</taxon>
        <taxon>Suillus</taxon>
    </lineage>
</organism>
<reference evidence="2" key="2">
    <citation type="submission" date="2015-01" db="EMBL/GenBank/DDBJ databases">
        <title>Evolutionary Origins and Diversification of the Mycorrhizal Mutualists.</title>
        <authorList>
            <consortium name="DOE Joint Genome Institute"/>
            <consortium name="Mycorrhizal Genomics Consortium"/>
            <person name="Kohler A."/>
            <person name="Kuo A."/>
            <person name="Nagy L.G."/>
            <person name="Floudas D."/>
            <person name="Copeland A."/>
            <person name="Barry K.W."/>
            <person name="Cichocki N."/>
            <person name="Veneault-Fourrey C."/>
            <person name="LaButti K."/>
            <person name="Lindquist E.A."/>
            <person name="Lipzen A."/>
            <person name="Lundell T."/>
            <person name="Morin E."/>
            <person name="Murat C."/>
            <person name="Riley R."/>
            <person name="Ohm R."/>
            <person name="Sun H."/>
            <person name="Tunlid A."/>
            <person name="Henrissat B."/>
            <person name="Grigoriev I.V."/>
            <person name="Hibbett D.S."/>
            <person name="Martin F."/>
        </authorList>
    </citation>
    <scope>NUCLEOTIDE SEQUENCE [LARGE SCALE GENOMIC DNA]</scope>
    <source>
        <strain evidence="2">UH-Slu-Lm8-n1</strain>
    </source>
</reference>
<evidence type="ECO:0008006" key="3">
    <source>
        <dbReference type="Google" id="ProtNLM"/>
    </source>
</evidence>
<dbReference type="InterPro" id="IPR023213">
    <property type="entry name" value="CAT-like_dom_sf"/>
</dbReference>
<dbReference type="EMBL" id="KN835147">
    <property type="protein sequence ID" value="KIK47409.1"/>
    <property type="molecule type" value="Genomic_DNA"/>
</dbReference>
<sequence length="508" mass="57050">MNAPHYPEPTWMRISGRKTPIYTRPLLGSELFDDRTSALLDGMTDACVGFTFQSLYAAAEVEQRARNAFARLRFSCPIIATDIVGDVSGPIPRSWVYAPVQCLSELTRWMNDAFCTVQHDLNVNAFVEDISRSRLPYQPQNASPIWFRCYLLLGNNNKYGLYFHGPHAIMDGGPTLNAFALMLQWMTNDATEPAENLLWGTEWHNLPLGPVSATGGPREDWDIAGVELLKHLPDSEAVRTIPLAARPFRISECAVGKTYRLERVFDLASTRRLVSKIRAIGCSMSHLFEAAYCMALLARNKITPSMWNAYHFSGNSSAISLIPHLRLPYDSRTHFISSRTHIPIQISMSEISSIVSPRRQLLQIAQAIEQRYTRFATHHCMPHVQAARAYQPDALSESSDFESSVNNVGSIERRLPLSWKGSQAIEPVIELESVLFSVRLTSLAPIIHIWTMKGSLHVQIQASDAWLEADLQDLLDTICSRACLVLEDFSHNPPGHPSDPPLNERSRL</sequence>
<dbReference type="PANTHER" id="PTHR42034">
    <property type="entry name" value="CHROMOSOME 7, WHOLE GENOME SHOTGUN SEQUENCE-RELATED"/>
    <property type="match status" value="1"/>
</dbReference>
<dbReference type="PANTHER" id="PTHR42034:SF1">
    <property type="entry name" value="CONDENSATION DOMAIN-CONTAINING PROTEIN"/>
    <property type="match status" value="1"/>
</dbReference>
<reference evidence="1 2" key="1">
    <citation type="submission" date="2014-04" db="EMBL/GenBank/DDBJ databases">
        <authorList>
            <consortium name="DOE Joint Genome Institute"/>
            <person name="Kuo A."/>
            <person name="Ruytinx J."/>
            <person name="Rineau F."/>
            <person name="Colpaert J."/>
            <person name="Kohler A."/>
            <person name="Nagy L.G."/>
            <person name="Floudas D."/>
            <person name="Copeland A."/>
            <person name="Barry K.W."/>
            <person name="Cichocki N."/>
            <person name="Veneault-Fourrey C."/>
            <person name="LaButti K."/>
            <person name="Lindquist E.A."/>
            <person name="Lipzen A."/>
            <person name="Lundell T."/>
            <person name="Morin E."/>
            <person name="Murat C."/>
            <person name="Sun H."/>
            <person name="Tunlid A."/>
            <person name="Henrissat B."/>
            <person name="Grigoriev I.V."/>
            <person name="Hibbett D.S."/>
            <person name="Martin F."/>
            <person name="Nordberg H.P."/>
            <person name="Cantor M.N."/>
            <person name="Hua S.X."/>
        </authorList>
    </citation>
    <scope>NUCLEOTIDE SEQUENCE [LARGE SCALE GENOMIC DNA]</scope>
    <source>
        <strain evidence="1 2">UH-Slu-Lm8-n1</strain>
    </source>
</reference>
<dbReference type="HOGENOM" id="CLU_043680_0_0_1"/>
<dbReference type="STRING" id="930992.A0A0D0BC98"/>
<name>A0A0D0BC98_9AGAM</name>
<dbReference type="Proteomes" id="UP000054485">
    <property type="component" value="Unassembled WGS sequence"/>
</dbReference>